<sequence>MDEVFRIEHGMVTFIEDDCNLFTGRIIDQGYPIDCFSALCIALSRYVLLCRVLQEADKKNDVNCPLKTVL</sequence>
<accession>A0A1E2V9V2</accession>
<protein>
    <submittedName>
        <fullName evidence="1">Uncharacterized protein</fullName>
    </submittedName>
</protein>
<dbReference type="AlphaFoldDB" id="A0A1E2V9V2"/>
<proteinExistence type="predicted"/>
<comment type="caution">
    <text evidence="1">The sequence shown here is derived from an EMBL/GenBank/DDBJ whole genome shotgun (WGS) entry which is preliminary data.</text>
</comment>
<evidence type="ECO:0000313" key="1">
    <source>
        <dbReference type="EMBL" id="ODC03799.1"/>
    </source>
</evidence>
<dbReference type="STRING" id="197479.BFW38_09855"/>
<name>A0A1E2V9V2_9GAMM</name>
<reference evidence="1 2" key="1">
    <citation type="submission" date="2016-08" db="EMBL/GenBank/DDBJ databases">
        <authorList>
            <person name="Seilhamer J.J."/>
        </authorList>
    </citation>
    <scope>NUCLEOTIDE SEQUENCE [LARGE SCALE GENOMIC DNA]</scope>
    <source>
        <strain evidence="1 2">PH27A</strain>
    </source>
</reference>
<keyword evidence="2" id="KW-1185">Reference proteome</keyword>
<dbReference type="Proteomes" id="UP000094291">
    <property type="component" value="Unassembled WGS sequence"/>
</dbReference>
<gene>
    <name evidence="1" type="ORF">BFW38_09855</name>
</gene>
<evidence type="ECO:0000313" key="2">
    <source>
        <dbReference type="Proteomes" id="UP000094291"/>
    </source>
</evidence>
<organism evidence="1 2">
    <name type="scientific">Terasakiispira papahanaumokuakeensis</name>
    <dbReference type="NCBI Taxonomy" id="197479"/>
    <lineage>
        <taxon>Bacteria</taxon>
        <taxon>Pseudomonadati</taxon>
        <taxon>Pseudomonadota</taxon>
        <taxon>Gammaproteobacteria</taxon>
        <taxon>Oceanospirillales</taxon>
        <taxon>Terasakiispira</taxon>
    </lineage>
</organism>
<dbReference type="EMBL" id="MDTQ01000001">
    <property type="protein sequence ID" value="ODC03799.1"/>
    <property type="molecule type" value="Genomic_DNA"/>
</dbReference>